<dbReference type="InterPro" id="IPR010327">
    <property type="entry name" value="FldB/FldC_alpha/beta"/>
</dbReference>
<dbReference type="GO" id="GO:0051536">
    <property type="term" value="F:iron-sulfur cluster binding"/>
    <property type="evidence" value="ECO:0007669"/>
    <property type="project" value="UniProtKB-KW"/>
</dbReference>
<evidence type="ECO:0000313" key="6">
    <source>
        <dbReference type="EMBL" id="TGE37014.1"/>
    </source>
</evidence>
<dbReference type="Pfam" id="PF06050">
    <property type="entry name" value="HGD-D"/>
    <property type="match status" value="1"/>
</dbReference>
<evidence type="ECO:0000313" key="7">
    <source>
        <dbReference type="Proteomes" id="UP000298460"/>
    </source>
</evidence>
<keyword evidence="4" id="KW-0408">Iron</keyword>
<evidence type="ECO:0000256" key="2">
    <source>
        <dbReference type="ARBA" id="ARBA00005806"/>
    </source>
</evidence>
<comment type="caution">
    <text evidence="6">The sequence shown here is derived from an EMBL/GenBank/DDBJ whole genome shotgun (WGS) entry which is preliminary data.</text>
</comment>
<dbReference type="RefSeq" id="WP_135549231.1">
    <property type="nucleotide sequence ID" value="NZ_SPQQ01000006.1"/>
</dbReference>
<dbReference type="PANTHER" id="PTHR30548">
    <property type="entry name" value="2-HYDROXYGLUTARYL-COA DEHYDRATASE, D-COMPONENT-RELATED"/>
    <property type="match status" value="1"/>
</dbReference>
<sequence length="390" mass="44358">MEKLKELAFFEDLLTTPNNALVEKAVEAGRIPIGYNCFTAPEPLLSVGKAFAVRLRAPQTTSTELANFYMSPFTCSYSRSILEAALDDQYDFLRGMVFAACCVQIQRTSHNYKIQKLKDNDGSFVHYLIDVPRKMFDGNIEPLIEEFKKVAELMSTAYGIDINDDAVKKAVHEHNEFNKILKKISDLRKLDHPKITGSEWHTVYTACKVAPKDMLIEPLKKLKVALDKRQGLSSGVPRIMVMGSILDNSAYIELMESQGCVVVADRFCFGSLPGMELISEDGDIYRNLALYYLETNECPRMMEKTNQRIEHAVQYVEEYKADGIIFETMQFCDVWGYEKLTTMKALEESGIPIVRIEREYAFAGEGQLRTRVQAFIESIVNKQLNKQLAE</sequence>
<evidence type="ECO:0000256" key="3">
    <source>
        <dbReference type="ARBA" id="ARBA00022723"/>
    </source>
</evidence>
<accession>A0A4Z0R337</accession>
<reference evidence="6 7" key="1">
    <citation type="submission" date="2019-03" db="EMBL/GenBank/DDBJ databases">
        <title>Draft Genome Sequence of Desulfosporosinus fructosivorans Strain 63.6F, Isolated from Marine Sediment in the Baltic Sea.</title>
        <authorList>
            <person name="Hausmann B."/>
            <person name="Vandieken V."/>
            <person name="Pjevac P."/>
            <person name="Schreck K."/>
            <person name="Herbold C.W."/>
            <person name="Loy A."/>
        </authorList>
    </citation>
    <scope>NUCLEOTIDE SEQUENCE [LARGE SCALE GENOMIC DNA]</scope>
    <source>
        <strain evidence="6 7">63.6F</strain>
    </source>
</reference>
<proteinExistence type="inferred from homology"/>
<keyword evidence="5" id="KW-0411">Iron-sulfur</keyword>
<name>A0A4Z0R337_9FIRM</name>
<dbReference type="Proteomes" id="UP000298460">
    <property type="component" value="Unassembled WGS sequence"/>
</dbReference>
<keyword evidence="3" id="KW-0479">Metal-binding</keyword>
<dbReference type="Gene3D" id="3.40.50.11900">
    <property type="match status" value="1"/>
</dbReference>
<comment type="similarity">
    <text evidence="2">Belongs to the FldB/FldC dehydratase alpha/beta subunit family.</text>
</comment>
<dbReference type="Gene3D" id="1.20.1270.370">
    <property type="match status" value="1"/>
</dbReference>
<organism evidence="6 7">
    <name type="scientific">Desulfosporosinus fructosivorans</name>
    <dbReference type="NCBI Taxonomy" id="2018669"/>
    <lineage>
        <taxon>Bacteria</taxon>
        <taxon>Bacillati</taxon>
        <taxon>Bacillota</taxon>
        <taxon>Clostridia</taxon>
        <taxon>Eubacteriales</taxon>
        <taxon>Desulfitobacteriaceae</taxon>
        <taxon>Desulfosporosinus</taxon>
    </lineage>
</organism>
<evidence type="ECO:0000256" key="1">
    <source>
        <dbReference type="ARBA" id="ARBA00001966"/>
    </source>
</evidence>
<dbReference type="PANTHER" id="PTHR30548:SF5">
    <property type="entry name" value="SUBUNIT OF OXYGEN-SENSITIVE 2-HYDROXYISOCAPROYL-COA DEHYDRATASE"/>
    <property type="match status" value="1"/>
</dbReference>
<dbReference type="Gene3D" id="3.40.50.11890">
    <property type="match status" value="1"/>
</dbReference>
<dbReference type="GO" id="GO:0046872">
    <property type="term" value="F:metal ion binding"/>
    <property type="evidence" value="ECO:0007669"/>
    <property type="project" value="UniProtKB-KW"/>
</dbReference>
<comment type="cofactor">
    <cofactor evidence="1">
        <name>[4Fe-4S] cluster</name>
        <dbReference type="ChEBI" id="CHEBI:49883"/>
    </cofactor>
</comment>
<protein>
    <submittedName>
        <fullName evidence="6">2-hydroxyacyl-CoA dehydratase</fullName>
    </submittedName>
</protein>
<evidence type="ECO:0000256" key="5">
    <source>
        <dbReference type="ARBA" id="ARBA00023014"/>
    </source>
</evidence>
<dbReference type="GO" id="GO:0016836">
    <property type="term" value="F:hydro-lyase activity"/>
    <property type="evidence" value="ECO:0007669"/>
    <property type="project" value="UniProtKB-ARBA"/>
</dbReference>
<evidence type="ECO:0000256" key="4">
    <source>
        <dbReference type="ARBA" id="ARBA00023004"/>
    </source>
</evidence>
<keyword evidence="7" id="KW-1185">Reference proteome</keyword>
<dbReference type="OrthoDB" id="355459at2"/>
<dbReference type="EMBL" id="SPQQ01000006">
    <property type="protein sequence ID" value="TGE37014.1"/>
    <property type="molecule type" value="Genomic_DNA"/>
</dbReference>
<gene>
    <name evidence="6" type="ORF">E4K67_18180</name>
</gene>
<dbReference type="AlphaFoldDB" id="A0A4Z0R337"/>